<reference evidence="6" key="1">
    <citation type="journal article" date="2019" name="Int. J. Syst. Evol. Microbiol.">
        <title>The Global Catalogue of Microorganisms (GCM) 10K type strain sequencing project: providing services to taxonomists for standard genome sequencing and annotation.</title>
        <authorList>
            <consortium name="The Broad Institute Genomics Platform"/>
            <consortium name="The Broad Institute Genome Sequencing Center for Infectious Disease"/>
            <person name="Wu L."/>
            <person name="Ma J."/>
        </authorList>
    </citation>
    <scope>NUCLEOTIDE SEQUENCE [LARGE SCALE GENOMIC DNA]</scope>
    <source>
        <strain evidence="6">CCM 7427</strain>
    </source>
</reference>
<keyword evidence="6" id="KW-1185">Reference proteome</keyword>
<dbReference type="Proteomes" id="UP001597521">
    <property type="component" value="Unassembled WGS sequence"/>
</dbReference>
<sequence>MPETRTYHGQCHCGAVRYTATTDLGSLMDCNCSRCRRLGWVMQSVPAENFELLSGADKLVDYRFNTKAIQHLFCRDCGIESFARGQDREGRELVMINVNALDDAPAVDRATIMHWNGAEA</sequence>
<evidence type="ECO:0000313" key="5">
    <source>
        <dbReference type="EMBL" id="MFD2648118.1"/>
    </source>
</evidence>
<dbReference type="RefSeq" id="WP_386833198.1">
    <property type="nucleotide sequence ID" value="NZ_JBHUNP010000001.1"/>
</dbReference>
<name>A0ABW5QK54_9HYPH</name>
<dbReference type="SUPFAM" id="SSF51316">
    <property type="entry name" value="Mss4-like"/>
    <property type="match status" value="1"/>
</dbReference>
<proteinExistence type="inferred from homology"/>
<organism evidence="5 6">
    <name type="scientific">Devosia albogilva</name>
    <dbReference type="NCBI Taxonomy" id="429726"/>
    <lineage>
        <taxon>Bacteria</taxon>
        <taxon>Pseudomonadati</taxon>
        <taxon>Pseudomonadota</taxon>
        <taxon>Alphaproteobacteria</taxon>
        <taxon>Hyphomicrobiales</taxon>
        <taxon>Devosiaceae</taxon>
        <taxon>Devosia</taxon>
    </lineage>
</organism>
<comment type="similarity">
    <text evidence="1">Belongs to the Gfa family.</text>
</comment>
<evidence type="ECO:0000259" key="4">
    <source>
        <dbReference type="PROSITE" id="PS51891"/>
    </source>
</evidence>
<dbReference type="EMBL" id="JBHUNP010000001">
    <property type="protein sequence ID" value="MFD2648118.1"/>
    <property type="molecule type" value="Genomic_DNA"/>
</dbReference>
<evidence type="ECO:0000256" key="3">
    <source>
        <dbReference type="ARBA" id="ARBA00022833"/>
    </source>
</evidence>
<dbReference type="Gene3D" id="2.170.150.70">
    <property type="match status" value="1"/>
</dbReference>
<dbReference type="PROSITE" id="PS51891">
    <property type="entry name" value="CENP_V_GFA"/>
    <property type="match status" value="1"/>
</dbReference>
<dbReference type="InterPro" id="IPR011057">
    <property type="entry name" value="Mss4-like_sf"/>
</dbReference>
<keyword evidence="2" id="KW-0479">Metal-binding</keyword>
<evidence type="ECO:0000256" key="2">
    <source>
        <dbReference type="ARBA" id="ARBA00022723"/>
    </source>
</evidence>
<evidence type="ECO:0000256" key="1">
    <source>
        <dbReference type="ARBA" id="ARBA00005495"/>
    </source>
</evidence>
<dbReference type="Pfam" id="PF04828">
    <property type="entry name" value="GFA"/>
    <property type="match status" value="1"/>
</dbReference>
<dbReference type="InterPro" id="IPR052355">
    <property type="entry name" value="CENP-V-like"/>
</dbReference>
<feature type="domain" description="CENP-V/GFA" evidence="4">
    <location>
        <begin position="7"/>
        <end position="116"/>
    </location>
</feature>
<gene>
    <name evidence="5" type="ORF">ACFSX5_09980</name>
</gene>
<dbReference type="PANTHER" id="PTHR28620">
    <property type="entry name" value="CENTROMERE PROTEIN V"/>
    <property type="match status" value="1"/>
</dbReference>
<keyword evidence="3" id="KW-0862">Zinc</keyword>
<dbReference type="PANTHER" id="PTHR28620:SF1">
    <property type="entry name" value="CENP-V_GFA DOMAIN-CONTAINING PROTEIN"/>
    <property type="match status" value="1"/>
</dbReference>
<dbReference type="InterPro" id="IPR006913">
    <property type="entry name" value="CENP-V/GFA"/>
</dbReference>
<comment type="caution">
    <text evidence="5">The sequence shown here is derived from an EMBL/GenBank/DDBJ whole genome shotgun (WGS) entry which is preliminary data.</text>
</comment>
<protein>
    <submittedName>
        <fullName evidence="5">GFA family protein</fullName>
    </submittedName>
</protein>
<accession>A0ABW5QK54</accession>
<evidence type="ECO:0000313" key="6">
    <source>
        <dbReference type="Proteomes" id="UP001597521"/>
    </source>
</evidence>